<reference evidence="1 2" key="1">
    <citation type="submission" date="2019-06" db="EMBL/GenBank/DDBJ databases">
        <title>Persicimonas caeni gen. nov., sp. nov., a predatory bacterium isolated from solar saltern.</title>
        <authorList>
            <person name="Wang S."/>
        </authorList>
    </citation>
    <scope>NUCLEOTIDE SEQUENCE [LARGE SCALE GENOMIC DNA]</scope>
    <source>
        <strain evidence="1 2">YN101</strain>
    </source>
</reference>
<dbReference type="AlphaFoldDB" id="A0A4Y6PXU9"/>
<accession>A0A5B8Y8J6</accession>
<organism evidence="1 2">
    <name type="scientific">Persicimonas caeni</name>
    <dbReference type="NCBI Taxonomy" id="2292766"/>
    <lineage>
        <taxon>Bacteria</taxon>
        <taxon>Deltaproteobacteria</taxon>
        <taxon>Bradymonadales</taxon>
        <taxon>Bradymonadaceae</taxon>
        <taxon>Persicimonas</taxon>
    </lineage>
</organism>
<evidence type="ECO:0000313" key="2">
    <source>
        <dbReference type="Proteomes" id="UP000315995"/>
    </source>
</evidence>
<dbReference type="OrthoDB" id="9978190at2"/>
<gene>
    <name evidence="1" type="ORF">FIV42_20740</name>
</gene>
<protein>
    <submittedName>
        <fullName evidence="1">Uncharacterized protein</fullName>
    </submittedName>
</protein>
<keyword evidence="2" id="KW-1185">Reference proteome</keyword>
<name>A0A4Y6PXU9_PERCE</name>
<accession>A0A4Y6PXU9</accession>
<dbReference type="EMBL" id="CP041186">
    <property type="protein sequence ID" value="QDG53083.1"/>
    <property type="molecule type" value="Genomic_DNA"/>
</dbReference>
<dbReference type="RefSeq" id="WP_141199544.1">
    <property type="nucleotide sequence ID" value="NZ_CP041186.1"/>
</dbReference>
<dbReference type="Proteomes" id="UP000315995">
    <property type="component" value="Chromosome"/>
</dbReference>
<sequence>MTRRAVFAILLAALFVQSACLPVPVLIPPTKLDGGVSLGGPADPEPVTFPLRAGVHVMHLLDAEQARRFDAAPGWSFFPNVEGGFVHGPYVEGGLLWAQEGGVRWGSNLKQHYLLGAPSVDRQFMTSLQGTVEWASWANGEDASDSDCSGEGCAILLALGEAGVGAFVEASVAYGAGAPQFWVSTGVLVRTPLVFGVLLAPLF</sequence>
<proteinExistence type="predicted"/>
<evidence type="ECO:0000313" key="1">
    <source>
        <dbReference type="EMBL" id="QDG53083.1"/>
    </source>
</evidence>